<sequence length="70" mass="7945">MFRVIAQAVSLIFIPFRRLAEIDYQRFASELFLAFGTVAAASVHHFPDRFLSKDDVPEEQGSPDDDEARS</sequence>
<dbReference type="Proteomes" id="UP000032611">
    <property type="component" value="Chromosome"/>
</dbReference>
<name>A0A0D5LP56_MAREN</name>
<reference evidence="1 2" key="1">
    <citation type="journal article" date="2015" name="Genome Announc.">
        <title>Complete genome sequence of Martelella endophytica YC6887, which has antifungal activity associated with a halophyte.</title>
        <authorList>
            <person name="Khan A."/>
            <person name="Khan H."/>
            <person name="Chung E.J."/>
            <person name="Hossain M.T."/>
            <person name="Chung Y.R."/>
        </authorList>
    </citation>
    <scope>NUCLEOTIDE SEQUENCE [LARGE SCALE GENOMIC DNA]</scope>
    <source>
        <strain evidence="1">YC6887</strain>
    </source>
</reference>
<dbReference type="STRING" id="1486262.TM49_07385"/>
<gene>
    <name evidence="1" type="ORF">TM49_07385</name>
</gene>
<evidence type="ECO:0000313" key="2">
    <source>
        <dbReference type="Proteomes" id="UP000032611"/>
    </source>
</evidence>
<protein>
    <submittedName>
        <fullName evidence="1">Uncharacterized protein</fullName>
    </submittedName>
</protein>
<evidence type="ECO:0000313" key="1">
    <source>
        <dbReference type="EMBL" id="AJY45552.1"/>
    </source>
</evidence>
<dbReference type="EMBL" id="CP010803">
    <property type="protein sequence ID" value="AJY45552.1"/>
    <property type="molecule type" value="Genomic_DNA"/>
</dbReference>
<dbReference type="AlphaFoldDB" id="A0A0D5LP56"/>
<dbReference type="KEGG" id="mey:TM49_07385"/>
<dbReference type="PATRIC" id="fig|1486262.3.peg.1523"/>
<proteinExistence type="predicted"/>
<organism evidence="1 2">
    <name type="scientific">Martelella endophytica</name>
    <dbReference type="NCBI Taxonomy" id="1486262"/>
    <lineage>
        <taxon>Bacteria</taxon>
        <taxon>Pseudomonadati</taxon>
        <taxon>Pseudomonadota</taxon>
        <taxon>Alphaproteobacteria</taxon>
        <taxon>Hyphomicrobiales</taxon>
        <taxon>Aurantimonadaceae</taxon>
        <taxon>Martelella</taxon>
    </lineage>
</organism>
<accession>A0A0D5LP56</accession>
<keyword evidence="2" id="KW-1185">Reference proteome</keyword>
<dbReference type="RefSeq" id="WP_045680256.1">
    <property type="nucleotide sequence ID" value="NZ_CP010803.1"/>
</dbReference>
<dbReference type="HOGENOM" id="CLU_2753104_0_0_5"/>